<protein>
    <submittedName>
        <fullName evidence="3">Siderophore-interacting protein</fullName>
    </submittedName>
</protein>
<accession>A0ABU9G9I3</accession>
<name>A0ABU9G9I3_9GAMM</name>
<evidence type="ECO:0000313" key="3">
    <source>
        <dbReference type="EMBL" id="MEL0614428.1"/>
    </source>
</evidence>
<comment type="caution">
    <text evidence="3">The sequence shown here is derived from an EMBL/GenBank/DDBJ whole genome shotgun (WGS) entry which is preliminary data.</text>
</comment>
<proteinExistence type="inferred from homology"/>
<dbReference type="InterPro" id="IPR039261">
    <property type="entry name" value="FNR_nucleotide-bd"/>
</dbReference>
<keyword evidence="4" id="KW-1185">Reference proteome</keyword>
<evidence type="ECO:0000256" key="1">
    <source>
        <dbReference type="ARBA" id="ARBA00035644"/>
    </source>
</evidence>
<dbReference type="EMBL" id="JBAKAR010000014">
    <property type="protein sequence ID" value="MEL0614428.1"/>
    <property type="molecule type" value="Genomic_DNA"/>
</dbReference>
<dbReference type="PANTHER" id="PTHR30157:SF0">
    <property type="entry name" value="NADPH-DEPENDENT FERRIC-CHELATE REDUCTASE"/>
    <property type="match status" value="1"/>
</dbReference>
<dbReference type="Pfam" id="PF08021">
    <property type="entry name" value="FAD_binding_9"/>
    <property type="match status" value="2"/>
</dbReference>
<dbReference type="RefSeq" id="WP_341564867.1">
    <property type="nucleotide sequence ID" value="NZ_JBAKAQ010000006.1"/>
</dbReference>
<dbReference type="Gene3D" id="2.40.30.10">
    <property type="entry name" value="Translation factors"/>
    <property type="match status" value="1"/>
</dbReference>
<feature type="domain" description="FAD-binding FR-type" evidence="2">
    <location>
        <begin position="4"/>
        <end position="106"/>
    </location>
</feature>
<dbReference type="PANTHER" id="PTHR30157">
    <property type="entry name" value="FERRIC REDUCTASE, NADPH-DEPENDENT"/>
    <property type="match status" value="1"/>
</dbReference>
<dbReference type="Pfam" id="PF04954">
    <property type="entry name" value="SIP"/>
    <property type="match status" value="1"/>
</dbReference>
<dbReference type="InterPro" id="IPR007037">
    <property type="entry name" value="SIP_rossman_dom"/>
</dbReference>
<dbReference type="CDD" id="cd06193">
    <property type="entry name" value="siderophore_interacting"/>
    <property type="match status" value="1"/>
</dbReference>
<dbReference type="PROSITE" id="PS51384">
    <property type="entry name" value="FAD_FR"/>
    <property type="match status" value="1"/>
</dbReference>
<dbReference type="InterPro" id="IPR013113">
    <property type="entry name" value="SIP_FAD-bd"/>
</dbReference>
<dbReference type="InterPro" id="IPR039374">
    <property type="entry name" value="SIP_fam"/>
</dbReference>
<sequence>MSRPQPRELVVINTTLVTPHMLRVTLGGENMNTMPENQESGYVKLIFPSESGRLMRTYTIRKQRADEIDIDFMLHDDSGPASSWAKNAKAGDRILIGGPGPKKMIEESAQWQLLIGDMTALPAISVNLETLPADAKGYAVIEVVSEADIQTLKHPAGIEIKWVINAHPGSNEQALLEEVKALEWLSDDVSIWAACEFSSIKALRRFFKEEKKVEKSNLYISSYWKQGSNEDQHKAVKRAEAEVA</sequence>
<comment type="similarity">
    <text evidence="1">Belongs to the SIP oxidoreductase family.</text>
</comment>
<organism evidence="3 4">
    <name type="scientific">Marinomonas arenicola</name>
    <dbReference type="NCBI Taxonomy" id="569601"/>
    <lineage>
        <taxon>Bacteria</taxon>
        <taxon>Pseudomonadati</taxon>
        <taxon>Pseudomonadota</taxon>
        <taxon>Gammaproteobacteria</taxon>
        <taxon>Oceanospirillales</taxon>
        <taxon>Oceanospirillaceae</taxon>
        <taxon>Marinomonas</taxon>
    </lineage>
</organism>
<dbReference type="Proteomes" id="UP001379949">
    <property type="component" value="Unassembled WGS sequence"/>
</dbReference>
<dbReference type="InterPro" id="IPR017938">
    <property type="entry name" value="Riboflavin_synthase-like_b-brl"/>
</dbReference>
<gene>
    <name evidence="3" type="ORF">V6242_14830</name>
</gene>
<evidence type="ECO:0000313" key="4">
    <source>
        <dbReference type="Proteomes" id="UP001379949"/>
    </source>
</evidence>
<dbReference type="InterPro" id="IPR017927">
    <property type="entry name" value="FAD-bd_FR_type"/>
</dbReference>
<reference evidence="3 4" key="1">
    <citation type="submission" date="2024-02" db="EMBL/GenBank/DDBJ databases">
        <title>Bacteria isolated from the canopy kelp, Nereocystis luetkeana.</title>
        <authorList>
            <person name="Pfister C.A."/>
            <person name="Younker I.T."/>
            <person name="Light S.H."/>
        </authorList>
    </citation>
    <scope>NUCLEOTIDE SEQUENCE [LARGE SCALE GENOMIC DNA]</scope>
    <source>
        <strain evidence="3 4">TI.4.07</strain>
    </source>
</reference>
<evidence type="ECO:0000259" key="2">
    <source>
        <dbReference type="PROSITE" id="PS51384"/>
    </source>
</evidence>
<dbReference type="Gene3D" id="3.40.50.80">
    <property type="entry name" value="Nucleotide-binding domain of ferredoxin-NADP reductase (FNR) module"/>
    <property type="match status" value="1"/>
</dbReference>
<dbReference type="SUPFAM" id="SSF63380">
    <property type="entry name" value="Riboflavin synthase domain-like"/>
    <property type="match status" value="1"/>
</dbReference>